<dbReference type="Gene3D" id="3.30.420.10">
    <property type="entry name" value="Ribonuclease H-like superfamily/Ribonuclease H"/>
    <property type="match status" value="1"/>
</dbReference>
<feature type="binding site" evidence="12">
    <location>
        <position position="140"/>
    </location>
    <ligand>
        <name>a divalent metal cation</name>
        <dbReference type="ChEBI" id="CHEBI:60240"/>
    </ligand>
</feature>
<evidence type="ECO:0000256" key="3">
    <source>
        <dbReference type="ARBA" id="ARBA00004065"/>
    </source>
</evidence>
<dbReference type="PROSITE" id="PS51975">
    <property type="entry name" value="RNASE_H_2"/>
    <property type="match status" value="1"/>
</dbReference>
<name>A0ABP8ELY0_9MICO</name>
<evidence type="ECO:0000313" key="16">
    <source>
        <dbReference type="Proteomes" id="UP001501586"/>
    </source>
</evidence>
<feature type="domain" description="RNase H type-2" evidence="14">
    <location>
        <begin position="38"/>
        <end position="240"/>
    </location>
</feature>
<keyword evidence="7 12" id="KW-0540">Nuclease</keyword>
<evidence type="ECO:0000256" key="11">
    <source>
        <dbReference type="ARBA" id="ARBA00023211"/>
    </source>
</evidence>
<evidence type="ECO:0000256" key="8">
    <source>
        <dbReference type="ARBA" id="ARBA00022723"/>
    </source>
</evidence>
<evidence type="ECO:0000256" key="2">
    <source>
        <dbReference type="ARBA" id="ARBA00001946"/>
    </source>
</evidence>
<keyword evidence="8 12" id="KW-0479">Metal-binding</keyword>
<accession>A0ABP8ELY0</accession>
<evidence type="ECO:0000256" key="7">
    <source>
        <dbReference type="ARBA" id="ARBA00022722"/>
    </source>
</evidence>
<dbReference type="Pfam" id="PF01351">
    <property type="entry name" value="RNase_HII"/>
    <property type="match status" value="1"/>
</dbReference>
<dbReference type="InterPro" id="IPR022898">
    <property type="entry name" value="RNase_HII"/>
</dbReference>
<evidence type="ECO:0000313" key="15">
    <source>
        <dbReference type="EMBL" id="GAA4284935.1"/>
    </source>
</evidence>
<sequence length="240" mass="25511">MSRGPGFADAGSAGGRSAPVKGLRDLSVERELLASGIRSVIGMDEVGRGCIAGPVGVGAVHFDLAALVRAEVPAGIHDSKQLTILARTEICEVVTRWQPAHAVGYATVDEIDRVGLSSALCLAGRRALESLPAADLVLLDGSFDWLSQALTFEALEVYGPAADVSVPRVRTFVKGDGSLVTIAAASVIAKVRRDGLMTELAQHHPQYSWERNVGYPTPEHRAAVAEHGPSPHHRRTFRLL</sequence>
<comment type="similarity">
    <text evidence="5 13">Belongs to the RNase HII family.</text>
</comment>
<dbReference type="Proteomes" id="UP001501586">
    <property type="component" value="Unassembled WGS sequence"/>
</dbReference>
<keyword evidence="6" id="KW-0963">Cytoplasm</keyword>
<evidence type="ECO:0000256" key="13">
    <source>
        <dbReference type="RuleBase" id="RU003515"/>
    </source>
</evidence>
<dbReference type="CDD" id="cd07182">
    <property type="entry name" value="RNase_HII_bacteria_HII_like"/>
    <property type="match status" value="1"/>
</dbReference>
<dbReference type="InterPro" id="IPR001352">
    <property type="entry name" value="RNase_HII/HIII"/>
</dbReference>
<evidence type="ECO:0000259" key="14">
    <source>
        <dbReference type="PROSITE" id="PS51975"/>
    </source>
</evidence>
<comment type="catalytic activity">
    <reaction evidence="1 12 13">
        <text>Endonucleolytic cleavage to 5'-phosphomonoester.</text>
        <dbReference type="EC" id="3.1.26.4"/>
    </reaction>
</comment>
<dbReference type="NCBIfam" id="NF000595">
    <property type="entry name" value="PRK00015.1-3"/>
    <property type="match status" value="1"/>
</dbReference>
<evidence type="ECO:0000256" key="10">
    <source>
        <dbReference type="ARBA" id="ARBA00022801"/>
    </source>
</evidence>
<comment type="cofactor">
    <cofactor evidence="2">
        <name>Mg(2+)</name>
        <dbReference type="ChEBI" id="CHEBI:18420"/>
    </cofactor>
</comment>
<comment type="function">
    <text evidence="3 13">Endonuclease that specifically degrades the RNA of RNA-DNA hybrids.</text>
</comment>
<evidence type="ECO:0000256" key="5">
    <source>
        <dbReference type="ARBA" id="ARBA00007383"/>
    </source>
</evidence>
<dbReference type="PANTHER" id="PTHR10954">
    <property type="entry name" value="RIBONUCLEASE H2 SUBUNIT A"/>
    <property type="match status" value="1"/>
</dbReference>
<feature type="binding site" evidence="12">
    <location>
        <position position="45"/>
    </location>
    <ligand>
        <name>a divalent metal cation</name>
        <dbReference type="ChEBI" id="CHEBI:60240"/>
    </ligand>
</feature>
<reference evidence="16" key="1">
    <citation type="journal article" date="2019" name="Int. J. Syst. Evol. Microbiol.">
        <title>The Global Catalogue of Microorganisms (GCM) 10K type strain sequencing project: providing services to taxonomists for standard genome sequencing and annotation.</title>
        <authorList>
            <consortium name="The Broad Institute Genomics Platform"/>
            <consortium name="The Broad Institute Genome Sequencing Center for Infectious Disease"/>
            <person name="Wu L."/>
            <person name="Ma J."/>
        </authorList>
    </citation>
    <scope>NUCLEOTIDE SEQUENCE [LARGE SCALE GENOMIC DNA]</scope>
    <source>
        <strain evidence="16">JCM 17458</strain>
    </source>
</reference>
<keyword evidence="9 12" id="KW-0255">Endonuclease</keyword>
<comment type="subcellular location">
    <subcellularLocation>
        <location evidence="4">Cytoplasm</location>
    </subcellularLocation>
</comment>
<keyword evidence="10 12" id="KW-0378">Hydrolase</keyword>
<comment type="caution">
    <text evidence="15">The sequence shown here is derived from an EMBL/GenBank/DDBJ whole genome shotgun (WGS) entry which is preliminary data.</text>
</comment>
<keyword evidence="11" id="KW-0464">Manganese</keyword>
<gene>
    <name evidence="15" type="ORF">GCM10022261_24660</name>
</gene>
<evidence type="ECO:0000256" key="6">
    <source>
        <dbReference type="ARBA" id="ARBA00022490"/>
    </source>
</evidence>
<keyword evidence="16" id="KW-1185">Reference proteome</keyword>
<comment type="cofactor">
    <cofactor evidence="12">
        <name>Mn(2+)</name>
        <dbReference type="ChEBI" id="CHEBI:29035"/>
    </cofactor>
    <cofactor evidence="12">
        <name>Mg(2+)</name>
        <dbReference type="ChEBI" id="CHEBI:18420"/>
    </cofactor>
    <text evidence="12">Manganese or magnesium. Binds 1 divalent metal ion per monomer in the absence of substrate. May bind a second metal ion after substrate binding.</text>
</comment>
<evidence type="ECO:0000256" key="1">
    <source>
        <dbReference type="ARBA" id="ARBA00000077"/>
    </source>
</evidence>
<dbReference type="PANTHER" id="PTHR10954:SF18">
    <property type="entry name" value="RIBONUCLEASE HII"/>
    <property type="match status" value="1"/>
</dbReference>
<proteinExistence type="inferred from homology"/>
<dbReference type="InterPro" id="IPR024567">
    <property type="entry name" value="RNase_HII/HIII_dom"/>
</dbReference>
<dbReference type="EC" id="3.1.26.4" evidence="13"/>
<organism evidence="15 16">
    <name type="scientific">Brevibacterium daeguense</name>
    <dbReference type="NCBI Taxonomy" id="909936"/>
    <lineage>
        <taxon>Bacteria</taxon>
        <taxon>Bacillati</taxon>
        <taxon>Actinomycetota</taxon>
        <taxon>Actinomycetes</taxon>
        <taxon>Micrococcales</taxon>
        <taxon>Brevibacteriaceae</taxon>
        <taxon>Brevibacterium</taxon>
    </lineage>
</organism>
<feature type="binding site" evidence="12">
    <location>
        <position position="44"/>
    </location>
    <ligand>
        <name>a divalent metal cation</name>
        <dbReference type="ChEBI" id="CHEBI:60240"/>
    </ligand>
</feature>
<dbReference type="SUPFAM" id="SSF53098">
    <property type="entry name" value="Ribonuclease H-like"/>
    <property type="match status" value="1"/>
</dbReference>
<evidence type="ECO:0000256" key="9">
    <source>
        <dbReference type="ARBA" id="ARBA00022759"/>
    </source>
</evidence>
<dbReference type="InterPro" id="IPR036397">
    <property type="entry name" value="RNaseH_sf"/>
</dbReference>
<dbReference type="EMBL" id="BAABAZ010000006">
    <property type="protein sequence ID" value="GAA4284935.1"/>
    <property type="molecule type" value="Genomic_DNA"/>
</dbReference>
<evidence type="ECO:0000256" key="12">
    <source>
        <dbReference type="PROSITE-ProRule" id="PRU01319"/>
    </source>
</evidence>
<dbReference type="InterPro" id="IPR012337">
    <property type="entry name" value="RNaseH-like_sf"/>
</dbReference>
<evidence type="ECO:0000256" key="4">
    <source>
        <dbReference type="ARBA" id="ARBA00004496"/>
    </source>
</evidence>
<dbReference type="RefSeq" id="WP_236862898.1">
    <property type="nucleotide sequence ID" value="NZ_BAABAZ010000006.1"/>
</dbReference>
<protein>
    <recommendedName>
        <fullName evidence="13">Ribonuclease</fullName>
        <ecNumber evidence="13">3.1.26.4</ecNumber>
    </recommendedName>
</protein>